<dbReference type="AlphaFoldDB" id="A0A9P0LHX2"/>
<dbReference type="EMBL" id="CAKOFQ010007256">
    <property type="protein sequence ID" value="CAH1996281.1"/>
    <property type="molecule type" value="Genomic_DNA"/>
</dbReference>
<gene>
    <name evidence="2" type="ORF">ACAOBT_LOCUS23132</name>
</gene>
<feature type="compositionally biased region" description="Polar residues" evidence="1">
    <location>
        <begin position="85"/>
        <end position="95"/>
    </location>
</feature>
<feature type="region of interest" description="Disordered" evidence="1">
    <location>
        <begin position="1"/>
        <end position="49"/>
    </location>
</feature>
<evidence type="ECO:0000313" key="3">
    <source>
        <dbReference type="Proteomes" id="UP001152888"/>
    </source>
</evidence>
<dbReference type="OrthoDB" id="10035433at2759"/>
<keyword evidence="3" id="KW-1185">Reference proteome</keyword>
<name>A0A9P0LHX2_ACAOB</name>
<organism evidence="2 3">
    <name type="scientific">Acanthoscelides obtectus</name>
    <name type="common">Bean weevil</name>
    <name type="synonym">Bruchus obtectus</name>
    <dbReference type="NCBI Taxonomy" id="200917"/>
    <lineage>
        <taxon>Eukaryota</taxon>
        <taxon>Metazoa</taxon>
        <taxon>Ecdysozoa</taxon>
        <taxon>Arthropoda</taxon>
        <taxon>Hexapoda</taxon>
        <taxon>Insecta</taxon>
        <taxon>Pterygota</taxon>
        <taxon>Neoptera</taxon>
        <taxon>Endopterygota</taxon>
        <taxon>Coleoptera</taxon>
        <taxon>Polyphaga</taxon>
        <taxon>Cucujiformia</taxon>
        <taxon>Chrysomeloidea</taxon>
        <taxon>Chrysomelidae</taxon>
        <taxon>Bruchinae</taxon>
        <taxon>Bruchini</taxon>
        <taxon>Acanthoscelides</taxon>
    </lineage>
</organism>
<proteinExistence type="predicted"/>
<feature type="region of interest" description="Disordered" evidence="1">
    <location>
        <begin position="72"/>
        <end position="95"/>
    </location>
</feature>
<evidence type="ECO:0000256" key="1">
    <source>
        <dbReference type="SAM" id="MobiDB-lite"/>
    </source>
</evidence>
<reference evidence="2" key="1">
    <citation type="submission" date="2022-03" db="EMBL/GenBank/DDBJ databases">
        <authorList>
            <person name="Sayadi A."/>
        </authorList>
    </citation>
    <scope>NUCLEOTIDE SEQUENCE</scope>
</reference>
<sequence length="95" mass="10534">MDQRATASSGDSPGKNTPSRQTTPPQFRTPEEEKAMQRPPPSCPPWTPKCRRTCRRCPGSRAAGVAVSPFRLKGRQGDRGGIPHSTRTYSRTTFY</sequence>
<dbReference type="Proteomes" id="UP001152888">
    <property type="component" value="Unassembled WGS sequence"/>
</dbReference>
<feature type="compositionally biased region" description="Polar residues" evidence="1">
    <location>
        <begin position="1"/>
        <end position="26"/>
    </location>
</feature>
<comment type="caution">
    <text evidence="2">The sequence shown here is derived from an EMBL/GenBank/DDBJ whole genome shotgun (WGS) entry which is preliminary data.</text>
</comment>
<accession>A0A9P0LHX2</accession>
<protein>
    <submittedName>
        <fullName evidence="2">Uncharacterized protein</fullName>
    </submittedName>
</protein>
<evidence type="ECO:0000313" key="2">
    <source>
        <dbReference type="EMBL" id="CAH1996281.1"/>
    </source>
</evidence>
<feature type="compositionally biased region" description="Pro residues" evidence="1">
    <location>
        <begin position="38"/>
        <end position="47"/>
    </location>
</feature>